<evidence type="ECO:0000313" key="4">
    <source>
        <dbReference type="Ensembl" id="ENSBOBP00000009605.1"/>
    </source>
</evidence>
<dbReference type="PANTHER" id="PTHR24253">
    <property type="entry name" value="TRANSMEMBRANE PROTEASE SERINE"/>
    <property type="match status" value="1"/>
</dbReference>
<dbReference type="Ensembl" id="ENSBOBT00000009846.1">
    <property type="protein sequence ID" value="ENSBOBP00000009605.1"/>
    <property type="gene ID" value="ENSBOBG00000006193.1"/>
</dbReference>
<dbReference type="PROSITE" id="PS00134">
    <property type="entry name" value="TRYPSIN_HIS"/>
    <property type="match status" value="1"/>
</dbReference>
<evidence type="ECO:0000256" key="1">
    <source>
        <dbReference type="ARBA" id="ARBA00023157"/>
    </source>
</evidence>
<dbReference type="Proteomes" id="UP000694567">
    <property type="component" value="Unplaced"/>
</dbReference>
<dbReference type="PANTHER" id="PTHR24253:SF153">
    <property type="entry name" value="SERINE PROTEASE HEPSIN"/>
    <property type="match status" value="1"/>
</dbReference>
<dbReference type="GO" id="GO:0006508">
    <property type="term" value="P:proteolysis"/>
    <property type="evidence" value="ECO:0007669"/>
    <property type="project" value="InterPro"/>
</dbReference>
<evidence type="ECO:0000259" key="3">
    <source>
        <dbReference type="Pfam" id="PF00089"/>
    </source>
</evidence>
<protein>
    <recommendedName>
        <fullName evidence="3">Peptidase S1 domain-containing protein</fullName>
    </recommendedName>
</protein>
<reference evidence="4" key="2">
    <citation type="submission" date="2025-09" db="UniProtKB">
        <authorList>
            <consortium name="Ensembl"/>
        </authorList>
    </citation>
    <scope>IDENTIFICATION</scope>
</reference>
<reference evidence="4" key="1">
    <citation type="submission" date="2025-08" db="UniProtKB">
        <authorList>
            <consortium name="Ensembl"/>
        </authorList>
    </citation>
    <scope>IDENTIFICATION</scope>
</reference>
<dbReference type="GO" id="GO:0004252">
    <property type="term" value="F:serine-type endopeptidase activity"/>
    <property type="evidence" value="ECO:0007669"/>
    <property type="project" value="InterPro"/>
</dbReference>
<proteinExistence type="predicted"/>
<feature type="region of interest" description="Disordered" evidence="2">
    <location>
        <begin position="70"/>
        <end position="89"/>
    </location>
</feature>
<dbReference type="Pfam" id="PF00089">
    <property type="entry name" value="Trypsin"/>
    <property type="match status" value="1"/>
</dbReference>
<dbReference type="AlphaFoldDB" id="A0A8C0EU12"/>
<dbReference type="InterPro" id="IPR018114">
    <property type="entry name" value="TRYPSIN_HIS"/>
</dbReference>
<dbReference type="InterPro" id="IPR001254">
    <property type="entry name" value="Trypsin_dom"/>
</dbReference>
<keyword evidence="5" id="KW-1185">Reference proteome</keyword>
<evidence type="ECO:0000313" key="5">
    <source>
        <dbReference type="Proteomes" id="UP000694567"/>
    </source>
</evidence>
<evidence type="ECO:0000256" key="2">
    <source>
        <dbReference type="SAM" id="MobiDB-lite"/>
    </source>
</evidence>
<dbReference type="Gene3D" id="2.40.10.10">
    <property type="entry name" value="Trypsin-like serine proteases"/>
    <property type="match status" value="1"/>
</dbReference>
<accession>A0A8C0EU12</accession>
<feature type="domain" description="Peptidase S1" evidence="3">
    <location>
        <begin position="33"/>
        <end position="73"/>
    </location>
</feature>
<dbReference type="SUPFAM" id="SSF50494">
    <property type="entry name" value="Trypsin-like serine proteases"/>
    <property type="match status" value="1"/>
</dbReference>
<dbReference type="InterPro" id="IPR009003">
    <property type="entry name" value="Peptidase_S1_PA"/>
</dbReference>
<keyword evidence="1" id="KW-1015">Disulfide bond</keyword>
<name>A0A8C0EU12_BUBBB</name>
<dbReference type="InterPro" id="IPR043504">
    <property type="entry name" value="Peptidase_S1_PA_chymotrypsin"/>
</dbReference>
<sequence>CWPCAADLQPEEQRPIEQDTNEFLVTEGPVGSGAWPWIVTWHICGGSLISPQWVLTAAHCFTKAHHHVARSDQGHPVDSAGPGGPSAQY</sequence>
<organism evidence="4 5">
    <name type="scientific">Bubo bubo</name>
    <name type="common">Eurasian eagle-owl</name>
    <name type="synonym">Strix bubo</name>
    <dbReference type="NCBI Taxonomy" id="30461"/>
    <lineage>
        <taxon>Eukaryota</taxon>
        <taxon>Metazoa</taxon>
        <taxon>Chordata</taxon>
        <taxon>Craniata</taxon>
        <taxon>Vertebrata</taxon>
        <taxon>Euteleostomi</taxon>
        <taxon>Archelosauria</taxon>
        <taxon>Archosauria</taxon>
        <taxon>Dinosauria</taxon>
        <taxon>Saurischia</taxon>
        <taxon>Theropoda</taxon>
        <taxon>Coelurosauria</taxon>
        <taxon>Aves</taxon>
        <taxon>Neognathae</taxon>
        <taxon>Neoaves</taxon>
        <taxon>Telluraves</taxon>
        <taxon>Strigiformes</taxon>
        <taxon>Strigidae</taxon>
        <taxon>Bubo</taxon>
    </lineage>
</organism>